<evidence type="ECO:0000313" key="2">
    <source>
        <dbReference type="Proteomes" id="UP001234913"/>
    </source>
</evidence>
<evidence type="ECO:0000313" key="1">
    <source>
        <dbReference type="EMBL" id="XKR69637.1"/>
    </source>
</evidence>
<accession>A0ACD5FNP1</accession>
<reference evidence="1" key="1">
    <citation type="submission" date="2024-09" db="EMBL/GenBank/DDBJ databases">
        <authorList>
            <person name="Gagne-Thivierge C."/>
        </authorList>
    </citation>
    <scope>NUCLEOTIDE SEQUENCE</scope>
    <source>
        <strain evidence="1">SC310</strain>
    </source>
</reference>
<dbReference type="Proteomes" id="UP001234913">
    <property type="component" value="Chromosome"/>
</dbReference>
<keyword evidence="2" id="KW-1185">Reference proteome</keyword>
<organism evidence="1 2">
    <name type="scientific">Staphylococcus hyicus</name>
    <dbReference type="NCBI Taxonomy" id="1284"/>
    <lineage>
        <taxon>Bacteria</taxon>
        <taxon>Bacillati</taxon>
        <taxon>Bacillota</taxon>
        <taxon>Bacilli</taxon>
        <taxon>Bacillales</taxon>
        <taxon>Staphylococcaceae</taxon>
        <taxon>Staphylococcus</taxon>
    </lineage>
</organism>
<dbReference type="EMBL" id="CP171742">
    <property type="protein sequence ID" value="XKR69637.1"/>
    <property type="molecule type" value="Genomic_DNA"/>
</dbReference>
<proteinExistence type="predicted"/>
<gene>
    <name evidence="1" type="ORF">QUC96_001945</name>
</gene>
<sequence>MFDKDEFKQSLTIEDIEKIFTYFKADYHINNNGELVAETICHNRNNGSHKLYYYPDSHTFYCYTHCGSFDIYDLVEKVNLTRGNKLTFRQCIKQISDILGRNINLNNKIKGVQTNVKLINDWSWLKKISKKTPVSPQLKTINESIINYFDEQYPYAWFKEGITVDTMNKYDIRFYSEMCETIIPHRDQEGNLVGIRSRVWNKEAVKKAKYRPTYIGDKGFNHPLGYTLFGLHQNKEAIKRKKKAMIVEGEKSCLFSDSYYGDDNFVVAICGSNVSRYQARLLIDLGIEELIIAIDKEYFINEGIDYEKYMKKVMRIAKHFAPYCRTYHLTDTCGRLGLKQSPLDISKEELEQMMKVDKHLITMKDLEGIL</sequence>
<protein>
    <submittedName>
        <fullName evidence="1">Uncharacterized protein</fullName>
    </submittedName>
</protein>
<name>A0ACD5FNP1_STAHY</name>